<dbReference type="PANTHER" id="PTHR24198">
    <property type="entry name" value="ANKYRIN REPEAT AND PROTEIN KINASE DOMAIN-CONTAINING PROTEIN"/>
    <property type="match status" value="1"/>
</dbReference>
<reference evidence="4" key="1">
    <citation type="submission" date="2015-07" db="EMBL/GenBank/DDBJ databases">
        <title>MeaNS - Measles Nucleotide Surveillance Program.</title>
        <authorList>
            <person name="Tran T."/>
            <person name="Druce J."/>
        </authorList>
    </citation>
    <scope>NUCLEOTIDE SEQUENCE</scope>
    <source>
        <strain evidence="4">UCB-OBI-ISO-001</strain>
        <tissue evidence="4">Gonad</tissue>
    </source>
</reference>
<dbReference type="AlphaFoldDB" id="A0A0L8IHX0"/>
<keyword evidence="1" id="KW-0677">Repeat</keyword>
<dbReference type="KEGG" id="obi:106868649"/>
<evidence type="ECO:0000256" key="3">
    <source>
        <dbReference type="PROSITE-ProRule" id="PRU00023"/>
    </source>
</evidence>
<protein>
    <submittedName>
        <fullName evidence="4">Uncharacterized protein</fullName>
    </submittedName>
</protein>
<dbReference type="STRING" id="37653.A0A0L8IHX0"/>
<feature type="repeat" description="ANK" evidence="3">
    <location>
        <begin position="90"/>
        <end position="119"/>
    </location>
</feature>
<dbReference type="Pfam" id="PF12796">
    <property type="entry name" value="Ank_2"/>
    <property type="match status" value="2"/>
</dbReference>
<evidence type="ECO:0000256" key="2">
    <source>
        <dbReference type="ARBA" id="ARBA00023043"/>
    </source>
</evidence>
<evidence type="ECO:0000313" key="4">
    <source>
        <dbReference type="EMBL" id="KOG01061.1"/>
    </source>
</evidence>
<feature type="repeat" description="ANK" evidence="3">
    <location>
        <begin position="182"/>
        <end position="214"/>
    </location>
</feature>
<dbReference type="PANTHER" id="PTHR24198:SF165">
    <property type="entry name" value="ANKYRIN REPEAT-CONTAINING PROTEIN-RELATED"/>
    <property type="match status" value="1"/>
</dbReference>
<dbReference type="OrthoDB" id="3246549at2759"/>
<keyword evidence="2 3" id="KW-0040">ANK repeat</keyword>
<dbReference type="Gene3D" id="1.25.40.20">
    <property type="entry name" value="Ankyrin repeat-containing domain"/>
    <property type="match status" value="3"/>
</dbReference>
<dbReference type="InterPro" id="IPR036770">
    <property type="entry name" value="Ankyrin_rpt-contain_sf"/>
</dbReference>
<sequence length="607" mass="70195">MDHSLDNRRRIKLAKMIMYLMKENDTQRMKKFLSRYTKKQRQEIVSTKLNGSTILFNASNSGNFEQVCYLIQDCNANVEQKGKYGRIKCTPLWIAIRRNHFSIVIMLVDYGADVNTHANGGRSALSIGCKNLKIANFLLRRGADVNSIDELDRSCLMYSVYHLNMCCLLLSYGANISQTDISSRSSLHFAVKRGHLKIVELFVVNSADLHLEDVQGNTPLQLASLKCRIAITEYLIQTNDYSPEHVACAYELLGSQLLIVRHNYQRAIDFWSKALQLRQTNPNGILKKNMHPDHANTMCILGTEFETLSDLVKITQNLNDMWTQALLVQFRILGPMHSTTINSFILKAYDFINRQDISLGVDLLTCIFYFFQYYNNPFKEVIFNVIETFSSLFKIRNKKTHDVHVSHLLAFFRCIIHHITTRVAVFLQKIKIKCNKYNSTDVERYLVETLRFTDYIMDFDLTANQLLNLKKLLYSLIVQQLRGMGQTNMLHLSIRMTSSTRLLAILIECGENVDATDDRGNTAIHYVMEHHDFFQNSLLRCLINYGCHVDMVNSEGHCTLEYLQHLLPYPLQHMKLQCFAARVIRRNTIPYQHYVPSHLEEFIACHG</sequence>
<dbReference type="PROSITE" id="PS50297">
    <property type="entry name" value="ANK_REP_REGION"/>
    <property type="match status" value="2"/>
</dbReference>
<dbReference type="PROSITE" id="PS50088">
    <property type="entry name" value="ANK_REPEAT"/>
    <property type="match status" value="2"/>
</dbReference>
<gene>
    <name evidence="4" type="ORF">OCBIM_22010623mg</name>
</gene>
<dbReference type="SUPFAM" id="SSF48403">
    <property type="entry name" value="Ankyrin repeat"/>
    <property type="match status" value="2"/>
</dbReference>
<name>A0A0L8IHX0_OCTBM</name>
<accession>A0A0L8IHX0</accession>
<proteinExistence type="predicted"/>
<dbReference type="EMBL" id="KQ415669">
    <property type="protein sequence ID" value="KOG01061.1"/>
    <property type="molecule type" value="Genomic_DNA"/>
</dbReference>
<organism evidence="4">
    <name type="scientific">Octopus bimaculoides</name>
    <name type="common">California two-spotted octopus</name>
    <dbReference type="NCBI Taxonomy" id="37653"/>
    <lineage>
        <taxon>Eukaryota</taxon>
        <taxon>Metazoa</taxon>
        <taxon>Spiralia</taxon>
        <taxon>Lophotrochozoa</taxon>
        <taxon>Mollusca</taxon>
        <taxon>Cephalopoda</taxon>
        <taxon>Coleoidea</taxon>
        <taxon>Octopodiformes</taxon>
        <taxon>Octopoda</taxon>
        <taxon>Incirrata</taxon>
        <taxon>Octopodidae</taxon>
        <taxon>Octopus</taxon>
    </lineage>
</organism>
<dbReference type="SMART" id="SM00248">
    <property type="entry name" value="ANK"/>
    <property type="match status" value="8"/>
</dbReference>
<dbReference type="InterPro" id="IPR002110">
    <property type="entry name" value="Ankyrin_rpt"/>
</dbReference>
<evidence type="ECO:0000256" key="1">
    <source>
        <dbReference type="ARBA" id="ARBA00022737"/>
    </source>
</evidence>